<feature type="coiled-coil region" evidence="10">
    <location>
        <begin position="83"/>
        <end position="176"/>
    </location>
</feature>
<dbReference type="Gene3D" id="6.10.250.790">
    <property type="match status" value="1"/>
</dbReference>
<keyword evidence="5" id="KW-0717">Septation</keyword>
<dbReference type="RefSeq" id="WP_095133302.1">
    <property type="nucleotide sequence ID" value="NZ_NIBG01000007.1"/>
</dbReference>
<dbReference type="PANTHER" id="PTHR34981">
    <property type="entry name" value="CELL DIVISION PROTEIN ZAPA"/>
    <property type="match status" value="1"/>
</dbReference>
<dbReference type="GO" id="GO:0043093">
    <property type="term" value="P:FtsZ-dependent cytokinesis"/>
    <property type="evidence" value="ECO:0007669"/>
    <property type="project" value="TreeGrafter"/>
</dbReference>
<evidence type="ECO:0000256" key="9">
    <source>
        <dbReference type="ARBA" id="ARBA00033158"/>
    </source>
</evidence>
<dbReference type="SUPFAM" id="SSF102829">
    <property type="entry name" value="Cell division protein ZapA-like"/>
    <property type="match status" value="1"/>
</dbReference>
<sequence>MSNKRKVVVKIYGQEYTMVGSESREYIQKIANYVDDKMVDVARKSNQLSTSMIAVLTSLNIADEYMKCREEAQVWKAKLEEPLEALNEAKAEIAATKSEIEESKVQYEENIRLLEEEKKSLIMVLNEKEEQLREIENLKTTLALKEQELDKLAKENEELQNKVFDSQIKYVQAKKELDSFIDTFDEKG</sequence>
<dbReference type="AlphaFoldDB" id="A0A267MJ01"/>
<keyword evidence="4" id="KW-0132">Cell division</keyword>
<evidence type="ECO:0000256" key="6">
    <source>
        <dbReference type="ARBA" id="ARBA00023306"/>
    </source>
</evidence>
<comment type="subcellular location">
    <subcellularLocation>
        <location evidence="1">Cytoplasm</location>
    </subcellularLocation>
</comment>
<dbReference type="Pfam" id="PF05164">
    <property type="entry name" value="ZapA"/>
    <property type="match status" value="1"/>
</dbReference>
<accession>A0A267MJ01</accession>
<evidence type="ECO:0000256" key="8">
    <source>
        <dbReference type="ARBA" id="ARBA00026068"/>
    </source>
</evidence>
<dbReference type="InterPro" id="IPR036192">
    <property type="entry name" value="Cell_div_ZapA-like_sf"/>
</dbReference>
<dbReference type="PANTHER" id="PTHR34981:SF1">
    <property type="entry name" value="CELL DIVISION PROTEIN ZAPA"/>
    <property type="match status" value="1"/>
</dbReference>
<reference evidence="11 12" key="1">
    <citation type="submission" date="2017-06" db="EMBL/GenBank/DDBJ databases">
        <title>Draft genome sequence of anaerobic fermentative bacterium Anaeromicrobium sediminis DY2726D isolated from West Pacific Ocean sediments.</title>
        <authorList>
            <person name="Zeng X."/>
        </authorList>
    </citation>
    <scope>NUCLEOTIDE SEQUENCE [LARGE SCALE GENOMIC DNA]</scope>
    <source>
        <strain evidence="11 12">DY2726D</strain>
    </source>
</reference>
<evidence type="ECO:0000313" key="12">
    <source>
        <dbReference type="Proteomes" id="UP000216024"/>
    </source>
</evidence>
<evidence type="ECO:0000256" key="2">
    <source>
        <dbReference type="ARBA" id="ARBA00015195"/>
    </source>
</evidence>
<comment type="function">
    <text evidence="7">Activator of cell division through the inhibition of FtsZ GTPase activity, therefore promoting FtsZ assembly into bundles of protofilaments necessary for the formation of the division Z ring. It is recruited early at mid-cell but it is not essential for cell division.</text>
</comment>
<comment type="caution">
    <text evidence="11">The sequence shown here is derived from an EMBL/GenBank/DDBJ whole genome shotgun (WGS) entry which is preliminary data.</text>
</comment>
<keyword evidence="3" id="KW-0963">Cytoplasm</keyword>
<dbReference type="EMBL" id="NIBG01000007">
    <property type="protein sequence ID" value="PAB59427.1"/>
    <property type="molecule type" value="Genomic_DNA"/>
</dbReference>
<evidence type="ECO:0000256" key="4">
    <source>
        <dbReference type="ARBA" id="ARBA00022618"/>
    </source>
</evidence>
<evidence type="ECO:0000256" key="7">
    <source>
        <dbReference type="ARBA" id="ARBA00024910"/>
    </source>
</evidence>
<dbReference type="InterPro" id="IPR053712">
    <property type="entry name" value="Bac_CellDiv_Activator"/>
</dbReference>
<dbReference type="GO" id="GO:0030428">
    <property type="term" value="C:cell septum"/>
    <property type="evidence" value="ECO:0007669"/>
    <property type="project" value="TreeGrafter"/>
</dbReference>
<dbReference type="GO" id="GO:0000921">
    <property type="term" value="P:septin ring assembly"/>
    <property type="evidence" value="ECO:0007669"/>
    <property type="project" value="TreeGrafter"/>
</dbReference>
<evidence type="ECO:0000313" key="11">
    <source>
        <dbReference type="EMBL" id="PAB59427.1"/>
    </source>
</evidence>
<evidence type="ECO:0000256" key="10">
    <source>
        <dbReference type="SAM" id="Coils"/>
    </source>
</evidence>
<comment type="subunit">
    <text evidence="8">Homodimer. Interacts with FtsZ.</text>
</comment>
<dbReference type="GO" id="GO:0005829">
    <property type="term" value="C:cytosol"/>
    <property type="evidence" value="ECO:0007669"/>
    <property type="project" value="TreeGrafter"/>
</dbReference>
<name>A0A267MJ01_9FIRM</name>
<protein>
    <recommendedName>
        <fullName evidence="2">Cell division protein ZapA</fullName>
    </recommendedName>
    <alternativeName>
        <fullName evidence="9">Z ring-associated protein ZapA</fullName>
    </alternativeName>
</protein>
<dbReference type="InterPro" id="IPR007838">
    <property type="entry name" value="Cell_div_ZapA-like"/>
</dbReference>
<keyword evidence="10" id="KW-0175">Coiled coil</keyword>
<proteinExistence type="predicted"/>
<organism evidence="11 12">
    <name type="scientific">Anaeromicrobium sediminis</name>
    <dbReference type="NCBI Taxonomy" id="1478221"/>
    <lineage>
        <taxon>Bacteria</taxon>
        <taxon>Bacillati</taxon>
        <taxon>Bacillota</taxon>
        <taxon>Clostridia</taxon>
        <taxon>Peptostreptococcales</taxon>
        <taxon>Thermotaleaceae</taxon>
        <taxon>Anaeromicrobium</taxon>
    </lineage>
</organism>
<evidence type="ECO:0000256" key="1">
    <source>
        <dbReference type="ARBA" id="ARBA00004496"/>
    </source>
</evidence>
<dbReference type="GO" id="GO:0032153">
    <property type="term" value="C:cell division site"/>
    <property type="evidence" value="ECO:0007669"/>
    <property type="project" value="TreeGrafter"/>
</dbReference>
<dbReference type="Proteomes" id="UP000216024">
    <property type="component" value="Unassembled WGS sequence"/>
</dbReference>
<keyword evidence="6" id="KW-0131">Cell cycle</keyword>
<dbReference type="NCBIfam" id="NF010724">
    <property type="entry name" value="PRK14126.1"/>
    <property type="match status" value="1"/>
</dbReference>
<evidence type="ECO:0000256" key="5">
    <source>
        <dbReference type="ARBA" id="ARBA00023210"/>
    </source>
</evidence>
<dbReference type="GO" id="GO:0000917">
    <property type="term" value="P:division septum assembly"/>
    <property type="evidence" value="ECO:0007669"/>
    <property type="project" value="UniProtKB-KW"/>
</dbReference>
<evidence type="ECO:0000256" key="3">
    <source>
        <dbReference type="ARBA" id="ARBA00022490"/>
    </source>
</evidence>
<keyword evidence="12" id="KW-1185">Reference proteome</keyword>
<dbReference type="OrthoDB" id="1711036at2"/>
<gene>
    <name evidence="11" type="ORF">CCE28_09410</name>
</gene>